<dbReference type="EMBL" id="JBBUTG010000002">
    <property type="protein sequence ID" value="MEK8030047.1"/>
    <property type="molecule type" value="Genomic_DNA"/>
</dbReference>
<keyword evidence="2" id="KW-1185">Reference proteome</keyword>
<name>A0ABU9BMF0_9BURK</name>
<reference evidence="1 2" key="1">
    <citation type="submission" date="2024-04" db="EMBL/GenBank/DDBJ databases">
        <title>Novel species of the genus Ideonella isolated from streams.</title>
        <authorList>
            <person name="Lu H."/>
        </authorList>
    </citation>
    <scope>NUCLEOTIDE SEQUENCE [LARGE SCALE GENOMIC DNA]</scope>
    <source>
        <strain evidence="1 2">DXS29W</strain>
    </source>
</reference>
<comment type="caution">
    <text evidence="1">The sequence shown here is derived from an EMBL/GenBank/DDBJ whole genome shotgun (WGS) entry which is preliminary data.</text>
</comment>
<accession>A0ABU9BMF0</accession>
<dbReference type="RefSeq" id="WP_341424403.1">
    <property type="nucleotide sequence ID" value="NZ_JBBUTG010000002.1"/>
</dbReference>
<sequence length="67" mass="7580">MASTLSPIPQPAALPADWFGVISQMWWAAQGAQWQAMSAWQDAATQMQQELWDEWTARWASSARLDD</sequence>
<proteinExistence type="predicted"/>
<evidence type="ECO:0000313" key="2">
    <source>
        <dbReference type="Proteomes" id="UP001371218"/>
    </source>
</evidence>
<protein>
    <submittedName>
        <fullName evidence="1">Uncharacterized protein</fullName>
    </submittedName>
</protein>
<gene>
    <name evidence="1" type="ORF">AACH06_04365</name>
</gene>
<evidence type="ECO:0000313" key="1">
    <source>
        <dbReference type="EMBL" id="MEK8030047.1"/>
    </source>
</evidence>
<dbReference type="Proteomes" id="UP001371218">
    <property type="component" value="Unassembled WGS sequence"/>
</dbReference>
<organism evidence="1 2">
    <name type="scientific">Ideonella lacteola</name>
    <dbReference type="NCBI Taxonomy" id="2984193"/>
    <lineage>
        <taxon>Bacteria</taxon>
        <taxon>Pseudomonadati</taxon>
        <taxon>Pseudomonadota</taxon>
        <taxon>Betaproteobacteria</taxon>
        <taxon>Burkholderiales</taxon>
        <taxon>Sphaerotilaceae</taxon>
        <taxon>Ideonella</taxon>
    </lineage>
</organism>